<gene>
    <name evidence="1" type="ORF">NLI96_g3466</name>
</gene>
<protein>
    <submittedName>
        <fullName evidence="1">Uncharacterized protein</fullName>
    </submittedName>
</protein>
<accession>A0AAD5VBH9</accession>
<proteinExistence type="predicted"/>
<sequence>MTSPHYLAFYYPSSTRQVDQPDTEEYQERSQGMIVRSKVNSFPMVWKHINRRVVPHATARAPSATSGVVRRKRPGASSELVMDVLDGHIAEWTRSDASGAVWEAVSNISHRAQTTTRIAWTCELWVNLGLWERG</sequence>
<comment type="caution">
    <text evidence="1">The sequence shown here is derived from an EMBL/GenBank/DDBJ whole genome shotgun (WGS) entry which is preliminary data.</text>
</comment>
<dbReference type="AlphaFoldDB" id="A0AAD5VBH9"/>
<organism evidence="1 2">
    <name type="scientific">Meripilus lineatus</name>
    <dbReference type="NCBI Taxonomy" id="2056292"/>
    <lineage>
        <taxon>Eukaryota</taxon>
        <taxon>Fungi</taxon>
        <taxon>Dikarya</taxon>
        <taxon>Basidiomycota</taxon>
        <taxon>Agaricomycotina</taxon>
        <taxon>Agaricomycetes</taxon>
        <taxon>Polyporales</taxon>
        <taxon>Meripilaceae</taxon>
        <taxon>Meripilus</taxon>
    </lineage>
</organism>
<keyword evidence="2" id="KW-1185">Reference proteome</keyword>
<evidence type="ECO:0000313" key="2">
    <source>
        <dbReference type="Proteomes" id="UP001212997"/>
    </source>
</evidence>
<name>A0AAD5VBH9_9APHY</name>
<reference evidence="1" key="1">
    <citation type="submission" date="2022-07" db="EMBL/GenBank/DDBJ databases">
        <title>Genome Sequence of Physisporinus lineatus.</title>
        <authorList>
            <person name="Buettner E."/>
        </authorList>
    </citation>
    <scope>NUCLEOTIDE SEQUENCE</scope>
    <source>
        <strain evidence="1">VT162</strain>
    </source>
</reference>
<evidence type="ECO:0000313" key="1">
    <source>
        <dbReference type="EMBL" id="KAJ3487524.1"/>
    </source>
</evidence>
<dbReference type="EMBL" id="JANAWD010000089">
    <property type="protein sequence ID" value="KAJ3487524.1"/>
    <property type="molecule type" value="Genomic_DNA"/>
</dbReference>
<dbReference type="Proteomes" id="UP001212997">
    <property type="component" value="Unassembled WGS sequence"/>
</dbReference>